<keyword evidence="1" id="KW-1133">Transmembrane helix</keyword>
<reference evidence="2" key="1">
    <citation type="submission" date="2018-06" db="EMBL/GenBank/DDBJ databases">
        <authorList>
            <person name="Zhirakovskaya E."/>
        </authorList>
    </citation>
    <scope>NUCLEOTIDE SEQUENCE</scope>
</reference>
<gene>
    <name evidence="2" type="ORF">MNBD_BACTEROID04-1572</name>
</gene>
<proteinExistence type="predicted"/>
<feature type="transmembrane region" description="Helical" evidence="1">
    <location>
        <begin position="24"/>
        <end position="45"/>
    </location>
</feature>
<feature type="transmembrane region" description="Helical" evidence="1">
    <location>
        <begin position="65"/>
        <end position="82"/>
    </location>
</feature>
<organism evidence="2">
    <name type="scientific">hydrothermal vent metagenome</name>
    <dbReference type="NCBI Taxonomy" id="652676"/>
    <lineage>
        <taxon>unclassified sequences</taxon>
        <taxon>metagenomes</taxon>
        <taxon>ecological metagenomes</taxon>
    </lineage>
</organism>
<accession>A0A3B0UF29</accession>
<name>A0A3B0UF29_9ZZZZ</name>
<evidence type="ECO:0000256" key="1">
    <source>
        <dbReference type="SAM" id="Phobius"/>
    </source>
</evidence>
<dbReference type="EMBL" id="UOER01000658">
    <property type="protein sequence ID" value="VAW26943.1"/>
    <property type="molecule type" value="Genomic_DNA"/>
</dbReference>
<sequence length="84" mass="9638">MVNVILAIVIYIGLIKLKKNNEQILGFVFLIGSFLKFSIFFLYFYPAYKQDGSMSALEATSFLTPYFVCLTVEIFYLSKLLTSK</sequence>
<keyword evidence="1" id="KW-0812">Transmembrane</keyword>
<dbReference type="AlphaFoldDB" id="A0A3B0UF29"/>
<keyword evidence="1" id="KW-0472">Membrane</keyword>
<protein>
    <submittedName>
        <fullName evidence="2">Uncharacterized protein</fullName>
    </submittedName>
</protein>
<evidence type="ECO:0000313" key="2">
    <source>
        <dbReference type="EMBL" id="VAW26943.1"/>
    </source>
</evidence>